<dbReference type="Gene3D" id="3.40.50.1240">
    <property type="entry name" value="Phosphoglycerate mutase-like"/>
    <property type="match status" value="1"/>
</dbReference>
<name>A0A942YFP7_9BACI</name>
<dbReference type="InterPro" id="IPR029033">
    <property type="entry name" value="His_PPase_superfam"/>
</dbReference>
<dbReference type="PIRSF" id="PIRSF000709">
    <property type="entry name" value="6PFK_2-Ptase"/>
    <property type="match status" value="1"/>
</dbReference>
<organism evidence="1">
    <name type="scientific">Neobacillus citreus</name>
    <dbReference type="NCBI Taxonomy" id="2833578"/>
    <lineage>
        <taxon>Bacteria</taxon>
        <taxon>Bacillati</taxon>
        <taxon>Bacillota</taxon>
        <taxon>Bacilli</taxon>
        <taxon>Bacillales</taxon>
        <taxon>Bacillaceae</taxon>
        <taxon>Neobacillus</taxon>
    </lineage>
</organism>
<proteinExistence type="predicted"/>
<sequence length="39" mass="4433">MEKKVYVIRHCEAEGQLKGAQLTEKGRKQAKELAEFLAT</sequence>
<gene>
    <name evidence="1" type="ORF">KHB02_41565</name>
</gene>
<protein>
    <submittedName>
        <fullName evidence="1">Histidine phosphatase family protein</fullName>
    </submittedName>
</protein>
<dbReference type="Pfam" id="PF00300">
    <property type="entry name" value="His_Phos_1"/>
    <property type="match status" value="1"/>
</dbReference>
<dbReference type="EMBL" id="JAGYPE010000009">
    <property type="protein sequence ID" value="MBS4187870.1"/>
    <property type="molecule type" value="Genomic_DNA"/>
</dbReference>
<evidence type="ECO:0000313" key="1">
    <source>
        <dbReference type="EMBL" id="MBS4187870.1"/>
    </source>
</evidence>
<dbReference type="RefSeq" id="WP_213147682.1">
    <property type="nucleotide sequence ID" value="NZ_JAGYPE020000007.1"/>
</dbReference>
<dbReference type="AlphaFoldDB" id="A0A942YFP7"/>
<dbReference type="InterPro" id="IPR013078">
    <property type="entry name" value="His_Pase_superF_clade-1"/>
</dbReference>
<accession>A0A942YFP7</accession>
<dbReference type="SUPFAM" id="SSF53254">
    <property type="entry name" value="Phosphoglycerate mutase-like"/>
    <property type="match status" value="1"/>
</dbReference>
<reference evidence="1" key="1">
    <citation type="submission" date="2021-05" db="EMBL/GenBank/DDBJ databases">
        <title>Novel Bacillus species.</title>
        <authorList>
            <person name="Liu G."/>
        </authorList>
    </citation>
    <scope>NUCLEOTIDE SEQUENCE</scope>
    <source>
        <strain evidence="1">FJAT-50051</strain>
    </source>
</reference>
<comment type="caution">
    <text evidence="1">The sequence shown here is derived from an EMBL/GenBank/DDBJ whole genome shotgun (WGS) entry which is preliminary data.</text>
</comment>